<organism evidence="2 3">
    <name type="scientific">Zizania palustris</name>
    <name type="common">Northern wild rice</name>
    <dbReference type="NCBI Taxonomy" id="103762"/>
    <lineage>
        <taxon>Eukaryota</taxon>
        <taxon>Viridiplantae</taxon>
        <taxon>Streptophyta</taxon>
        <taxon>Embryophyta</taxon>
        <taxon>Tracheophyta</taxon>
        <taxon>Spermatophyta</taxon>
        <taxon>Magnoliopsida</taxon>
        <taxon>Liliopsida</taxon>
        <taxon>Poales</taxon>
        <taxon>Poaceae</taxon>
        <taxon>BOP clade</taxon>
        <taxon>Oryzoideae</taxon>
        <taxon>Oryzeae</taxon>
        <taxon>Zizaniinae</taxon>
        <taxon>Zizania</taxon>
    </lineage>
</organism>
<feature type="compositionally biased region" description="Basic residues" evidence="1">
    <location>
        <begin position="57"/>
        <end position="67"/>
    </location>
</feature>
<feature type="compositionally biased region" description="Basic residues" evidence="1">
    <location>
        <begin position="110"/>
        <end position="131"/>
    </location>
</feature>
<proteinExistence type="predicted"/>
<keyword evidence="3" id="KW-1185">Reference proteome</keyword>
<evidence type="ECO:0000313" key="3">
    <source>
        <dbReference type="Proteomes" id="UP000729402"/>
    </source>
</evidence>
<gene>
    <name evidence="2" type="ORF">GUJ93_ZPchr0012g21645</name>
</gene>
<evidence type="ECO:0000313" key="2">
    <source>
        <dbReference type="EMBL" id="KAG8095554.1"/>
    </source>
</evidence>
<feature type="region of interest" description="Disordered" evidence="1">
    <location>
        <begin position="30"/>
        <end position="140"/>
    </location>
</feature>
<evidence type="ECO:0000256" key="1">
    <source>
        <dbReference type="SAM" id="MobiDB-lite"/>
    </source>
</evidence>
<reference evidence="2" key="2">
    <citation type="submission" date="2021-02" db="EMBL/GenBank/DDBJ databases">
        <authorList>
            <person name="Kimball J.A."/>
            <person name="Haas M.W."/>
            <person name="Macchietto M."/>
            <person name="Kono T."/>
            <person name="Duquette J."/>
            <person name="Shao M."/>
        </authorList>
    </citation>
    <scope>NUCLEOTIDE SEQUENCE</scope>
    <source>
        <tissue evidence="2">Fresh leaf tissue</tissue>
    </source>
</reference>
<comment type="caution">
    <text evidence="2">The sequence shown here is derived from an EMBL/GenBank/DDBJ whole genome shotgun (WGS) entry which is preliminary data.</text>
</comment>
<dbReference type="Proteomes" id="UP000729402">
    <property type="component" value="Unassembled WGS sequence"/>
</dbReference>
<sequence>MCDKGYPGESVQQLRDVVLSRDVSRDVATALCSGSSDTPAQHPSSTGSLRTHNTAHSSHRSGMGRKKNGAESELRNPQCSPGDTSKQGTSRWTEREGRRGWSTVLTGKQGMRRRLVSRTHRRLASRTRRRQLGIQSTPQP</sequence>
<feature type="compositionally biased region" description="Polar residues" evidence="1">
    <location>
        <begin position="32"/>
        <end position="56"/>
    </location>
</feature>
<reference evidence="2" key="1">
    <citation type="journal article" date="2021" name="bioRxiv">
        <title>Whole Genome Assembly and Annotation of Northern Wild Rice, Zizania palustris L., Supports a Whole Genome Duplication in the Zizania Genus.</title>
        <authorList>
            <person name="Haas M."/>
            <person name="Kono T."/>
            <person name="Macchietto M."/>
            <person name="Millas R."/>
            <person name="McGilp L."/>
            <person name="Shao M."/>
            <person name="Duquette J."/>
            <person name="Hirsch C.N."/>
            <person name="Kimball J."/>
        </authorList>
    </citation>
    <scope>NUCLEOTIDE SEQUENCE</scope>
    <source>
        <tissue evidence="2">Fresh leaf tissue</tissue>
    </source>
</reference>
<dbReference type="EMBL" id="JAAALK010000080">
    <property type="protein sequence ID" value="KAG8095554.1"/>
    <property type="molecule type" value="Genomic_DNA"/>
</dbReference>
<protein>
    <submittedName>
        <fullName evidence="2">Uncharacterized protein</fullName>
    </submittedName>
</protein>
<name>A0A8J5WVH2_ZIZPA</name>
<accession>A0A8J5WVH2</accession>
<feature type="compositionally biased region" description="Polar residues" evidence="1">
    <location>
        <begin position="75"/>
        <end position="91"/>
    </location>
</feature>
<dbReference type="AlphaFoldDB" id="A0A8J5WVH2"/>